<dbReference type="AlphaFoldDB" id="A0A7W7U2N8"/>
<gene>
    <name evidence="1" type="ORF">GGE06_004840</name>
</gene>
<sequence>MDPVLSSEVLDRLRQPRPYPAVSLVMPTHRREPGDAQDPVRLRNLVVEAEKALQSDPAVTRERRLDVLDQLNQAVKEADLVHAEDGLVIYAAPGEHHVWKVARPVPERVVVADTFLTRNLVAAHAAEQPYWALAVAADRVSLWSGETERAAEAASDGFPLVRSLEDPDAERKERIGDLPSTWQDEATRQFLRDAHQRLRAVLDADPRPLYVIGSPAALSLLEELGPLAPGTVTIQHGGLAAGPAAAVHEAVAPSLTARQAAAASTVVAELDAARSGKQFAGGIDEVWQAVKEGRVRLLAVEDDYRTVVREEGGHLEPAGADDPSARDDMVDEIVEQALETGTDVQFVPHDTLAGQQRIAAALRY</sequence>
<keyword evidence="2" id="KW-1185">Reference proteome</keyword>
<protein>
    <recommendedName>
        <fullName evidence="3">Chemotaxis protein</fullName>
    </recommendedName>
</protein>
<dbReference type="RefSeq" id="WP_116164612.1">
    <property type="nucleotide sequence ID" value="NZ_JACHJY010000007.1"/>
</dbReference>
<evidence type="ECO:0008006" key="3">
    <source>
        <dbReference type="Google" id="ProtNLM"/>
    </source>
</evidence>
<organism evidence="1 2">
    <name type="scientific">Streptomyces nymphaeiformis</name>
    <dbReference type="NCBI Taxonomy" id="2663842"/>
    <lineage>
        <taxon>Bacteria</taxon>
        <taxon>Bacillati</taxon>
        <taxon>Actinomycetota</taxon>
        <taxon>Actinomycetes</taxon>
        <taxon>Kitasatosporales</taxon>
        <taxon>Streptomycetaceae</taxon>
        <taxon>Streptomyces</taxon>
    </lineage>
</organism>
<dbReference type="EMBL" id="JACHJY010000007">
    <property type="protein sequence ID" value="MBB4983894.1"/>
    <property type="molecule type" value="Genomic_DNA"/>
</dbReference>
<dbReference type="SUPFAM" id="SSF55315">
    <property type="entry name" value="L30e-like"/>
    <property type="match status" value="1"/>
</dbReference>
<dbReference type="InterPro" id="IPR029064">
    <property type="entry name" value="Ribosomal_eL30-like_sf"/>
</dbReference>
<evidence type="ECO:0000313" key="1">
    <source>
        <dbReference type="EMBL" id="MBB4983894.1"/>
    </source>
</evidence>
<dbReference type="Pfam" id="PF18845">
    <property type="entry name" value="baeRF_family3"/>
    <property type="match status" value="1"/>
</dbReference>
<evidence type="ECO:0000313" key="2">
    <source>
        <dbReference type="Proteomes" id="UP000582643"/>
    </source>
</evidence>
<accession>A0A7W7U2N8</accession>
<comment type="caution">
    <text evidence="1">The sequence shown here is derived from an EMBL/GenBank/DDBJ whole genome shotgun (WGS) entry which is preliminary data.</text>
</comment>
<dbReference type="Gene3D" id="3.30.1330.30">
    <property type="match status" value="1"/>
</dbReference>
<reference evidence="1 2" key="1">
    <citation type="submission" date="2020-08" db="EMBL/GenBank/DDBJ databases">
        <title>Genomic Encyclopedia of Type Strains, Phase III (KMG-III): the genomes of soil and plant-associated and newly described type strains.</title>
        <authorList>
            <person name="Whitman W."/>
        </authorList>
    </citation>
    <scope>NUCLEOTIDE SEQUENCE [LARGE SCALE GENOMIC DNA]</scope>
    <source>
        <strain evidence="1 2">SFB5A</strain>
    </source>
</reference>
<dbReference type="InterPro" id="IPR041289">
    <property type="entry name" value="Bact_RF_family3"/>
</dbReference>
<dbReference type="Proteomes" id="UP000582643">
    <property type="component" value="Unassembled WGS sequence"/>
</dbReference>
<name>A0A7W7U2N8_9ACTN</name>
<proteinExistence type="predicted"/>